<dbReference type="InterPro" id="IPR000866">
    <property type="entry name" value="AhpC/TSA"/>
</dbReference>
<proteinExistence type="predicted"/>
<dbReference type="GO" id="GO:0016209">
    <property type="term" value="F:antioxidant activity"/>
    <property type="evidence" value="ECO:0007669"/>
    <property type="project" value="InterPro"/>
</dbReference>
<reference evidence="2 3" key="1">
    <citation type="submission" date="2020-07" db="EMBL/GenBank/DDBJ databases">
        <title>A new beta-1,3-glucan-decomposing anaerobic bacterium isolated from anoxic soil subjected to biological soil disinfestation.</title>
        <authorList>
            <person name="Ueki A."/>
            <person name="Tonouchi A."/>
        </authorList>
    </citation>
    <scope>NUCLEOTIDE SEQUENCE [LARGE SCALE GENOMIC DNA]</scope>
    <source>
        <strain evidence="2 3">TW1</strain>
    </source>
</reference>
<dbReference type="SUPFAM" id="SSF52833">
    <property type="entry name" value="Thioredoxin-like"/>
    <property type="match status" value="1"/>
</dbReference>
<dbReference type="InterPro" id="IPR017937">
    <property type="entry name" value="Thioredoxin_CS"/>
</dbReference>
<evidence type="ECO:0000259" key="1">
    <source>
        <dbReference type="PROSITE" id="PS51352"/>
    </source>
</evidence>
<dbReference type="InterPro" id="IPR036249">
    <property type="entry name" value="Thioredoxin-like_sf"/>
</dbReference>
<dbReference type="InterPro" id="IPR050553">
    <property type="entry name" value="Thioredoxin_ResA/DsbE_sf"/>
</dbReference>
<dbReference type="Pfam" id="PF00578">
    <property type="entry name" value="AhpC-TSA"/>
    <property type="match status" value="1"/>
</dbReference>
<dbReference type="EMBL" id="BLZR01000001">
    <property type="protein sequence ID" value="GFP77418.1"/>
    <property type="molecule type" value="Genomic_DNA"/>
</dbReference>
<evidence type="ECO:0000313" key="3">
    <source>
        <dbReference type="Proteomes" id="UP000580568"/>
    </source>
</evidence>
<keyword evidence="3" id="KW-1185">Reference proteome</keyword>
<dbReference type="PANTHER" id="PTHR42852">
    <property type="entry name" value="THIOL:DISULFIDE INTERCHANGE PROTEIN DSBE"/>
    <property type="match status" value="1"/>
</dbReference>
<sequence length="203" mass="22830">MKKSLFILAVLVLFSLSFYTVMKYTKNKSIKTNASVDANNTKVTNQVNQSTAVNSSTSKSGIFKNTQDGKAIDFKLKTLDGKEISLSDFKGKRVFLNFWATWCPPCRQEMPELEKLYQESNDSDLVILTINLGEDNKTVRSFMDKNKYNFNVALDLDQSVAIKYNIVSIPTSILIDSEGNLVSKKIGPMTLEEMNAFVTLPKK</sequence>
<dbReference type="PROSITE" id="PS00194">
    <property type="entry name" value="THIOREDOXIN_1"/>
    <property type="match status" value="1"/>
</dbReference>
<comment type="caution">
    <text evidence="2">The sequence shown here is derived from an EMBL/GenBank/DDBJ whole genome shotgun (WGS) entry which is preliminary data.</text>
</comment>
<dbReference type="GO" id="GO:0016491">
    <property type="term" value="F:oxidoreductase activity"/>
    <property type="evidence" value="ECO:0007669"/>
    <property type="project" value="InterPro"/>
</dbReference>
<dbReference type="CDD" id="cd02966">
    <property type="entry name" value="TlpA_like_family"/>
    <property type="match status" value="1"/>
</dbReference>
<organism evidence="2 3">
    <name type="scientific">Clostridium fungisolvens</name>
    <dbReference type="NCBI Taxonomy" id="1604897"/>
    <lineage>
        <taxon>Bacteria</taxon>
        <taxon>Bacillati</taxon>
        <taxon>Bacillota</taxon>
        <taxon>Clostridia</taxon>
        <taxon>Eubacteriales</taxon>
        <taxon>Clostridiaceae</taxon>
        <taxon>Clostridium</taxon>
    </lineage>
</organism>
<dbReference type="Gene3D" id="3.40.30.10">
    <property type="entry name" value="Glutaredoxin"/>
    <property type="match status" value="1"/>
</dbReference>
<dbReference type="RefSeq" id="WP_183278790.1">
    <property type="nucleotide sequence ID" value="NZ_BLZR01000001.1"/>
</dbReference>
<dbReference type="PANTHER" id="PTHR42852:SF17">
    <property type="entry name" value="THIOREDOXIN-LIKE PROTEIN HI_1115"/>
    <property type="match status" value="1"/>
</dbReference>
<accession>A0A6V8SQD4</accession>
<name>A0A6V8SQD4_9CLOT</name>
<dbReference type="InterPro" id="IPR013766">
    <property type="entry name" value="Thioredoxin_domain"/>
</dbReference>
<gene>
    <name evidence="2" type="ORF">bsdtw1_03546</name>
</gene>
<dbReference type="AlphaFoldDB" id="A0A6V8SQD4"/>
<protein>
    <submittedName>
        <fullName evidence="2">Thiol-disulfide oxidoreductase ResA</fullName>
    </submittedName>
</protein>
<dbReference type="Proteomes" id="UP000580568">
    <property type="component" value="Unassembled WGS sequence"/>
</dbReference>
<dbReference type="PROSITE" id="PS51352">
    <property type="entry name" value="THIOREDOXIN_2"/>
    <property type="match status" value="1"/>
</dbReference>
<feature type="domain" description="Thioredoxin" evidence="1">
    <location>
        <begin position="65"/>
        <end position="203"/>
    </location>
</feature>
<evidence type="ECO:0000313" key="2">
    <source>
        <dbReference type="EMBL" id="GFP77418.1"/>
    </source>
</evidence>